<gene>
    <name evidence="2" type="ORF">EMA8858_00710</name>
</gene>
<evidence type="ECO:0000313" key="2">
    <source>
        <dbReference type="EMBL" id="CAH0994600.1"/>
    </source>
</evidence>
<dbReference type="RefSeq" id="WP_238804489.1">
    <property type="nucleotide sequence ID" value="NZ_CAKLPY010000001.1"/>
</dbReference>
<dbReference type="PROSITE" id="PS51257">
    <property type="entry name" value="PROKAR_LIPOPROTEIN"/>
    <property type="match status" value="1"/>
</dbReference>
<feature type="region of interest" description="Disordered" evidence="1">
    <location>
        <begin position="59"/>
        <end position="91"/>
    </location>
</feature>
<evidence type="ECO:0008006" key="4">
    <source>
        <dbReference type="Google" id="ProtNLM"/>
    </source>
</evidence>
<accession>A0ABM9AMV3</accession>
<dbReference type="EMBL" id="CAKLPY010000001">
    <property type="protein sequence ID" value="CAH0994600.1"/>
    <property type="molecule type" value="Genomic_DNA"/>
</dbReference>
<protein>
    <recommendedName>
        <fullName evidence="4">Lipoprotein</fullName>
    </recommendedName>
</protein>
<feature type="compositionally biased region" description="Basic and acidic residues" evidence="1">
    <location>
        <begin position="67"/>
        <end position="82"/>
    </location>
</feature>
<evidence type="ECO:0000256" key="1">
    <source>
        <dbReference type="SAM" id="MobiDB-lite"/>
    </source>
</evidence>
<evidence type="ECO:0000313" key="3">
    <source>
        <dbReference type="Proteomes" id="UP000837932"/>
    </source>
</evidence>
<comment type="caution">
    <text evidence="2">The sequence shown here is derived from an EMBL/GenBank/DDBJ whole genome shotgun (WGS) entry which is preliminary data.</text>
</comment>
<proteinExistence type="predicted"/>
<keyword evidence="3" id="KW-1185">Reference proteome</keyword>
<sequence length="91" mass="10920">MKNQSKFRLLTLVGVFAILSVSLSSCFYGGYGYRDRYYSRPSYGYGYRSYSRPQVRVYSAPPRRYSHHDNYRSYNNRNHDSYRGNSRYGRR</sequence>
<reference evidence="2" key="1">
    <citation type="submission" date="2021-12" db="EMBL/GenBank/DDBJ databases">
        <authorList>
            <person name="Rodrigo-Torres L."/>
            <person name="Arahal R. D."/>
            <person name="Lucena T."/>
        </authorList>
    </citation>
    <scope>NUCLEOTIDE SEQUENCE</scope>
    <source>
        <strain evidence="2">CECT 8858</strain>
    </source>
</reference>
<organism evidence="2 3">
    <name type="scientific">Emticicia aquatica</name>
    <dbReference type="NCBI Taxonomy" id="1681835"/>
    <lineage>
        <taxon>Bacteria</taxon>
        <taxon>Pseudomonadati</taxon>
        <taxon>Bacteroidota</taxon>
        <taxon>Cytophagia</taxon>
        <taxon>Cytophagales</taxon>
        <taxon>Leadbetterellaceae</taxon>
        <taxon>Emticicia</taxon>
    </lineage>
</organism>
<dbReference type="Proteomes" id="UP000837932">
    <property type="component" value="Unassembled WGS sequence"/>
</dbReference>
<name>A0ABM9AMV3_9BACT</name>